<dbReference type="PANTHER" id="PTHR43877">
    <property type="entry name" value="AMINOALKYLPHOSPHONATE N-ACETYLTRANSFERASE-RELATED-RELATED"/>
    <property type="match status" value="1"/>
</dbReference>
<sequence>MKIRALIEDDAEEFLKLYKRLDESGYMLYDPGERQTSVEDQKKSIAGLKKDDGVYFQVAEVDGNLAGFMAAFRGKLNRNKHSAYLVLGVDAACRGRGIASSLFDHVFEWAEDQGITRLELTVIKDNVPAFNLYKKMGFTVEGEKVHSLMIDGRPVNEYYMYKLI</sequence>
<dbReference type="InterPro" id="IPR050832">
    <property type="entry name" value="Bact_Acetyltransf"/>
</dbReference>
<dbReference type="STRING" id="1123231.SAMN02745189_00601"/>
<evidence type="ECO:0000313" key="4">
    <source>
        <dbReference type="EMBL" id="SHL58808.1"/>
    </source>
</evidence>
<keyword evidence="2" id="KW-0012">Acyltransferase</keyword>
<dbReference type="GO" id="GO:0016747">
    <property type="term" value="F:acyltransferase activity, transferring groups other than amino-acyl groups"/>
    <property type="evidence" value="ECO:0007669"/>
    <property type="project" value="InterPro"/>
</dbReference>
<evidence type="ECO:0000256" key="2">
    <source>
        <dbReference type="ARBA" id="ARBA00023315"/>
    </source>
</evidence>
<dbReference type="EMBL" id="FRCF01000002">
    <property type="protein sequence ID" value="SHL58808.1"/>
    <property type="molecule type" value="Genomic_DNA"/>
</dbReference>
<reference evidence="4 5" key="1">
    <citation type="submission" date="2016-11" db="EMBL/GenBank/DDBJ databases">
        <authorList>
            <person name="Jaros S."/>
            <person name="Januszkiewicz K."/>
            <person name="Wedrychowicz H."/>
        </authorList>
    </citation>
    <scope>NUCLEOTIDE SEQUENCE [LARGE SCALE GENOMIC DNA]</scope>
    <source>
        <strain evidence="4 5">DSM 16010</strain>
    </source>
</reference>
<evidence type="ECO:0000313" key="5">
    <source>
        <dbReference type="Proteomes" id="UP000184206"/>
    </source>
</evidence>
<dbReference type="Proteomes" id="UP000184206">
    <property type="component" value="Unassembled WGS sequence"/>
</dbReference>
<dbReference type="SUPFAM" id="SSF55729">
    <property type="entry name" value="Acyl-CoA N-acyltransferases (Nat)"/>
    <property type="match status" value="1"/>
</dbReference>
<accession>A0A1M7BUT7</accession>
<name>A0A1M7BUT7_9BACL</name>
<dbReference type="CDD" id="cd04301">
    <property type="entry name" value="NAT_SF"/>
    <property type="match status" value="1"/>
</dbReference>
<gene>
    <name evidence="4" type="ORF">SAMN02745189_00601</name>
</gene>
<organism evidence="4 5">
    <name type="scientific">Lacicoccus alkaliphilus DSM 16010</name>
    <dbReference type="NCBI Taxonomy" id="1123231"/>
    <lineage>
        <taxon>Bacteria</taxon>
        <taxon>Bacillati</taxon>
        <taxon>Bacillota</taxon>
        <taxon>Bacilli</taxon>
        <taxon>Bacillales</taxon>
        <taxon>Salinicoccaceae</taxon>
        <taxon>Lacicoccus</taxon>
    </lineage>
</organism>
<feature type="domain" description="N-acetyltransferase" evidence="3">
    <location>
        <begin position="1"/>
        <end position="164"/>
    </location>
</feature>
<dbReference type="AlphaFoldDB" id="A0A1M7BUT7"/>
<keyword evidence="1 4" id="KW-0808">Transferase</keyword>
<dbReference type="Gene3D" id="3.40.630.30">
    <property type="match status" value="1"/>
</dbReference>
<dbReference type="InterPro" id="IPR000182">
    <property type="entry name" value="GNAT_dom"/>
</dbReference>
<proteinExistence type="predicted"/>
<dbReference type="PROSITE" id="PS51186">
    <property type="entry name" value="GNAT"/>
    <property type="match status" value="1"/>
</dbReference>
<dbReference type="OrthoDB" id="948250at2"/>
<evidence type="ECO:0000259" key="3">
    <source>
        <dbReference type="PROSITE" id="PS51186"/>
    </source>
</evidence>
<keyword evidence="5" id="KW-1185">Reference proteome</keyword>
<evidence type="ECO:0000256" key="1">
    <source>
        <dbReference type="ARBA" id="ARBA00022679"/>
    </source>
</evidence>
<dbReference type="Pfam" id="PF00583">
    <property type="entry name" value="Acetyltransf_1"/>
    <property type="match status" value="1"/>
</dbReference>
<protein>
    <submittedName>
        <fullName evidence="4">Protein N-acetyltransferase, RimJ/RimL family</fullName>
    </submittedName>
</protein>
<dbReference type="InterPro" id="IPR016181">
    <property type="entry name" value="Acyl_CoA_acyltransferase"/>
</dbReference>
<dbReference type="RefSeq" id="WP_072708120.1">
    <property type="nucleotide sequence ID" value="NZ_FRCF01000002.1"/>
</dbReference>